<reference evidence="1" key="1">
    <citation type="submission" date="2023-07" db="EMBL/GenBank/DDBJ databases">
        <authorList>
            <consortium name="AG Swart"/>
            <person name="Singh M."/>
            <person name="Singh A."/>
            <person name="Seah K."/>
            <person name="Emmerich C."/>
        </authorList>
    </citation>
    <scope>NUCLEOTIDE SEQUENCE</scope>
    <source>
        <strain evidence="1">DP1</strain>
    </source>
</reference>
<dbReference type="InterPro" id="IPR000653">
    <property type="entry name" value="DegT/StrS_aminotransferase"/>
</dbReference>
<name>A0AAD1XD93_EUPCR</name>
<dbReference type="SUPFAM" id="SSF53383">
    <property type="entry name" value="PLP-dependent transferases"/>
    <property type="match status" value="1"/>
</dbReference>
<dbReference type="PANTHER" id="PTHR30244">
    <property type="entry name" value="TRANSAMINASE"/>
    <property type="match status" value="1"/>
</dbReference>
<dbReference type="Gene3D" id="3.90.1150.10">
    <property type="entry name" value="Aspartate Aminotransferase, domain 1"/>
    <property type="match status" value="1"/>
</dbReference>
<dbReference type="GO" id="GO:0000271">
    <property type="term" value="P:polysaccharide biosynthetic process"/>
    <property type="evidence" value="ECO:0007669"/>
    <property type="project" value="TreeGrafter"/>
</dbReference>
<sequence length="426" mass="49318">MHKDLMPLSCFHVHSGYTQVLRVFKYMLKYSSTLRRDHYHLISNMFRNHAREDSSRCNYLVNYGARTALDLWFQAKDYPEGSEVLMTAISTEGTIGIVRGKGYPNRKEMKIVPVDIQWETLGPSLHNIKERVTDKTVALILTYPYGVVYDIKNISKFCKQQGIDIIEDASEAFSCVSTPGSPYADLTLLSFGMLKHYSAFGGGISVIRDNQETFQKMLEIERSYKKERSFFYLTRVIKAIRLMTLLNSGGNFFIKMARTLQQYKILHYNRKPIWKLRQRISLPCLRLLYSRLNDIDPVEDLKKYDKLLKFDFGGIIPGCQALKSNYYLYPIIFREPKKIIAACRMRGIQALRGTEVHCIIRDKYSTSDEEDPTPEATRILENIILLPINKETSEDNIRKVYLEVVDAVIALNRGLQIDPMRFIAKI</sequence>
<dbReference type="InterPro" id="IPR015421">
    <property type="entry name" value="PyrdxlP-dep_Trfase_major"/>
</dbReference>
<keyword evidence="2" id="KW-1185">Reference proteome</keyword>
<dbReference type="InterPro" id="IPR015424">
    <property type="entry name" value="PyrdxlP-dep_Trfase"/>
</dbReference>
<dbReference type="GO" id="GO:0030170">
    <property type="term" value="F:pyridoxal phosphate binding"/>
    <property type="evidence" value="ECO:0007669"/>
    <property type="project" value="TreeGrafter"/>
</dbReference>
<dbReference type="AlphaFoldDB" id="A0AAD1XD93"/>
<dbReference type="EMBL" id="CAMPGE010011285">
    <property type="protein sequence ID" value="CAI2370120.1"/>
    <property type="molecule type" value="Genomic_DNA"/>
</dbReference>
<comment type="caution">
    <text evidence="1">The sequence shown here is derived from an EMBL/GenBank/DDBJ whole genome shotgun (WGS) entry which is preliminary data.</text>
</comment>
<dbReference type="PANTHER" id="PTHR30244:SF34">
    <property type="entry name" value="DTDP-4-AMINO-4,6-DIDEOXYGALACTOSE TRANSAMINASE"/>
    <property type="match status" value="1"/>
</dbReference>
<protein>
    <submittedName>
        <fullName evidence="1">Uncharacterized protein</fullName>
    </submittedName>
</protein>
<evidence type="ECO:0000313" key="2">
    <source>
        <dbReference type="Proteomes" id="UP001295684"/>
    </source>
</evidence>
<organism evidence="1 2">
    <name type="scientific">Euplotes crassus</name>
    <dbReference type="NCBI Taxonomy" id="5936"/>
    <lineage>
        <taxon>Eukaryota</taxon>
        <taxon>Sar</taxon>
        <taxon>Alveolata</taxon>
        <taxon>Ciliophora</taxon>
        <taxon>Intramacronucleata</taxon>
        <taxon>Spirotrichea</taxon>
        <taxon>Hypotrichia</taxon>
        <taxon>Euplotida</taxon>
        <taxon>Euplotidae</taxon>
        <taxon>Moneuplotes</taxon>
    </lineage>
</organism>
<dbReference type="InterPro" id="IPR015422">
    <property type="entry name" value="PyrdxlP-dep_Trfase_small"/>
</dbReference>
<dbReference type="Gene3D" id="3.40.640.10">
    <property type="entry name" value="Type I PLP-dependent aspartate aminotransferase-like (Major domain)"/>
    <property type="match status" value="1"/>
</dbReference>
<accession>A0AAD1XD93</accession>
<evidence type="ECO:0000313" key="1">
    <source>
        <dbReference type="EMBL" id="CAI2370120.1"/>
    </source>
</evidence>
<dbReference type="GO" id="GO:0008483">
    <property type="term" value="F:transaminase activity"/>
    <property type="evidence" value="ECO:0007669"/>
    <property type="project" value="TreeGrafter"/>
</dbReference>
<dbReference type="Proteomes" id="UP001295684">
    <property type="component" value="Unassembled WGS sequence"/>
</dbReference>
<dbReference type="Pfam" id="PF01041">
    <property type="entry name" value="DegT_DnrJ_EryC1"/>
    <property type="match status" value="1"/>
</dbReference>
<proteinExistence type="predicted"/>
<gene>
    <name evidence="1" type="ORF">ECRASSUSDP1_LOCUS11428</name>
</gene>